<evidence type="ECO:0000256" key="6">
    <source>
        <dbReference type="SAM" id="SignalP"/>
    </source>
</evidence>
<keyword evidence="2" id="KW-0378">Hydrolase</keyword>
<dbReference type="AlphaFoldDB" id="A0A9D4Z874"/>
<dbReference type="InterPro" id="IPR050300">
    <property type="entry name" value="GDXG_lipolytic_enzyme"/>
</dbReference>
<dbReference type="InterPro" id="IPR029058">
    <property type="entry name" value="AB_hydrolase_fold"/>
</dbReference>
<comment type="similarity">
    <text evidence="3">Belongs to the AB hydrolase superfamily. Isoprenylcysteine methylesterase family.</text>
</comment>
<evidence type="ECO:0000256" key="3">
    <source>
        <dbReference type="ARBA" id="ARBA00038028"/>
    </source>
</evidence>
<dbReference type="InterPro" id="IPR049492">
    <property type="entry name" value="BD-FAE-like_dom"/>
</dbReference>
<reference evidence="8" key="1">
    <citation type="submission" date="2021-01" db="EMBL/GenBank/DDBJ databases">
        <title>Adiantum capillus-veneris genome.</title>
        <authorList>
            <person name="Fang Y."/>
            <person name="Liao Q."/>
        </authorList>
    </citation>
    <scope>NUCLEOTIDE SEQUENCE</scope>
    <source>
        <strain evidence="8">H3</strain>
        <tissue evidence="8">Leaf</tissue>
    </source>
</reference>
<dbReference type="SUPFAM" id="SSF53474">
    <property type="entry name" value="alpha/beta-Hydrolases"/>
    <property type="match status" value="1"/>
</dbReference>
<protein>
    <recommendedName>
        <fullName evidence="4">protein-S-isoprenylcysteine alpha-carbonyl methylesterase</fullName>
        <ecNumber evidence="4">3.1.1.n2</ecNumber>
    </recommendedName>
</protein>
<evidence type="ECO:0000313" key="9">
    <source>
        <dbReference type="Proteomes" id="UP000886520"/>
    </source>
</evidence>
<dbReference type="EC" id="3.1.1.n2" evidence="4"/>
<evidence type="ECO:0000256" key="5">
    <source>
        <dbReference type="ARBA" id="ARBA00049507"/>
    </source>
</evidence>
<feature type="domain" description="BD-FAE-like" evidence="7">
    <location>
        <begin position="111"/>
        <end position="244"/>
    </location>
</feature>
<dbReference type="GO" id="GO:0004061">
    <property type="term" value="F:arylformamidase activity"/>
    <property type="evidence" value="ECO:0007669"/>
    <property type="project" value="TreeGrafter"/>
</dbReference>
<name>A0A9D4Z874_ADICA</name>
<dbReference type="Gene3D" id="3.40.50.1820">
    <property type="entry name" value="alpha/beta hydrolase"/>
    <property type="match status" value="1"/>
</dbReference>
<evidence type="ECO:0000256" key="4">
    <source>
        <dbReference type="ARBA" id="ARBA00038928"/>
    </source>
</evidence>
<dbReference type="PANTHER" id="PTHR48081">
    <property type="entry name" value="AB HYDROLASE SUPERFAMILY PROTEIN C4A8.06C"/>
    <property type="match status" value="1"/>
</dbReference>
<evidence type="ECO:0000256" key="1">
    <source>
        <dbReference type="ARBA" id="ARBA00004653"/>
    </source>
</evidence>
<evidence type="ECO:0000313" key="8">
    <source>
        <dbReference type="EMBL" id="KAI5065873.1"/>
    </source>
</evidence>
<feature type="signal peptide" evidence="6">
    <location>
        <begin position="1"/>
        <end position="15"/>
    </location>
</feature>
<dbReference type="PANTHER" id="PTHR48081:SF33">
    <property type="entry name" value="KYNURENINE FORMAMIDASE"/>
    <property type="match status" value="1"/>
</dbReference>
<dbReference type="GO" id="GO:0000139">
    <property type="term" value="C:Golgi membrane"/>
    <property type="evidence" value="ECO:0007669"/>
    <property type="project" value="UniProtKB-SubCell"/>
</dbReference>
<dbReference type="Pfam" id="PF20434">
    <property type="entry name" value="BD-FAE"/>
    <property type="match status" value="1"/>
</dbReference>
<comment type="catalytic activity">
    <reaction evidence="5">
        <text>[protein]-C-terminal S-[(2E,6E)-farnesyl]-L-cysteine methyl ester + H2O = [protein]-C-terminal S-[(2E,6E)-farnesyl]-L-cysteine + methanol + H(+)</text>
        <dbReference type="Rhea" id="RHEA:48520"/>
        <dbReference type="Rhea" id="RHEA-COMP:12125"/>
        <dbReference type="Rhea" id="RHEA-COMP:12126"/>
        <dbReference type="ChEBI" id="CHEBI:15377"/>
        <dbReference type="ChEBI" id="CHEBI:15378"/>
        <dbReference type="ChEBI" id="CHEBI:17790"/>
        <dbReference type="ChEBI" id="CHEBI:90510"/>
        <dbReference type="ChEBI" id="CHEBI:90511"/>
        <dbReference type="EC" id="3.1.1.n2"/>
    </reaction>
</comment>
<feature type="chain" id="PRO_5039126493" description="protein-S-isoprenylcysteine alpha-carbonyl methylesterase" evidence="6">
    <location>
        <begin position="16"/>
        <end position="460"/>
    </location>
</feature>
<evidence type="ECO:0000259" key="7">
    <source>
        <dbReference type="Pfam" id="PF20434"/>
    </source>
</evidence>
<comment type="caution">
    <text evidence="8">The sequence shown here is derived from an EMBL/GenBank/DDBJ whole genome shotgun (WGS) entry which is preliminary data.</text>
</comment>
<evidence type="ECO:0000256" key="2">
    <source>
        <dbReference type="ARBA" id="ARBA00022801"/>
    </source>
</evidence>
<keyword evidence="6" id="KW-0732">Signal</keyword>
<organism evidence="8 9">
    <name type="scientific">Adiantum capillus-veneris</name>
    <name type="common">Maidenhair fern</name>
    <dbReference type="NCBI Taxonomy" id="13818"/>
    <lineage>
        <taxon>Eukaryota</taxon>
        <taxon>Viridiplantae</taxon>
        <taxon>Streptophyta</taxon>
        <taxon>Embryophyta</taxon>
        <taxon>Tracheophyta</taxon>
        <taxon>Polypodiopsida</taxon>
        <taxon>Polypodiidae</taxon>
        <taxon>Polypodiales</taxon>
        <taxon>Pteridineae</taxon>
        <taxon>Pteridaceae</taxon>
        <taxon>Vittarioideae</taxon>
        <taxon>Adiantum</taxon>
    </lineage>
</organism>
<comment type="subcellular location">
    <subcellularLocation>
        <location evidence="1">Golgi apparatus membrane</location>
        <topology evidence="1">Multi-pass membrane protein</topology>
    </subcellularLocation>
</comment>
<keyword evidence="9" id="KW-1185">Reference proteome</keyword>
<accession>A0A9D4Z874</accession>
<sequence length="460" mass="50456">MTLAMVLGAIHGAAAHVASTPGAWPKAKLAARLTYVFVKEILGMALALPSVSRSLFLHSSLPSHPKEIQPLTVNARRKPMRLLRAHLQWVGSFNVSVARNIPYGTAKRNLLDVYVPDAVASDGELQRWPAVVFVHGGAWATGSKELFSHLGACLAHSGVLTVLVQYTLFPEVLAWQQVREISLTLTWLLDNVQDYGGDPQRVTLMGHSAGAHLCALVIWERFKAAQQLQQRRVAAEARSLALDFRLEIDEEDDLDEQDTRQPHNFIGMAGVYDIVEHLKFERKRGVDTMSSMTPAMGGKHLLEAMSPVHLFQSVGSGMSMVNTENNHGFINASIDEAVLDKMNHLAAIDAGLCAAIIADGNSSEIRHKSSNNEGADLCVRSGGGVCQSHLPSCTLMCSWNDMVVRPDTSISFHAVLQEELGHQSQLILFNDLAHSDFVNLDGRAPEQALLRRHILRMLEP</sequence>
<gene>
    <name evidence="8" type="ORF">GOP47_0018497</name>
</gene>
<dbReference type="OrthoDB" id="6495301at2759"/>
<dbReference type="EMBL" id="JABFUD020000018">
    <property type="protein sequence ID" value="KAI5065873.1"/>
    <property type="molecule type" value="Genomic_DNA"/>
</dbReference>
<dbReference type="Proteomes" id="UP000886520">
    <property type="component" value="Chromosome 18"/>
</dbReference>
<proteinExistence type="inferred from homology"/>